<dbReference type="InterPro" id="IPR050397">
    <property type="entry name" value="Env_Response_Regulators"/>
</dbReference>
<sequence>MEDQRLLHLAEVPLFSDMSQEELAHLAHIAIDRTYDKKQVIFHEGSEKTAVYLIQTGLVKTYKTDRNGHEQIVNFLSSGSMFPHTGLYAESPYPATAETLVQTKVLAIPIRDFEQLLRSRPSMSIKVMRVMGKIIMELQAKLQDMSGQEVQLRAQSFLIAMVAEQGRKREGTNIEDGIWLPLPITHQEFASTIGTTRESITRLLSQWRKEGLMDTNRDGFIIHDLDAFKRWKP</sequence>
<keyword evidence="3" id="KW-0010">Activator</keyword>
<dbReference type="PANTHER" id="PTHR24567:SF74">
    <property type="entry name" value="HTH-TYPE TRANSCRIPTIONAL REGULATOR ARCR"/>
    <property type="match status" value="1"/>
</dbReference>
<evidence type="ECO:0000256" key="2">
    <source>
        <dbReference type="ARBA" id="ARBA00023125"/>
    </source>
</evidence>
<evidence type="ECO:0000313" key="8">
    <source>
        <dbReference type="Proteomes" id="UP001597497"/>
    </source>
</evidence>
<dbReference type="EMBL" id="JBHUMM010000009">
    <property type="protein sequence ID" value="MFD2671144.1"/>
    <property type="molecule type" value="Genomic_DNA"/>
</dbReference>
<dbReference type="PROSITE" id="PS51063">
    <property type="entry name" value="HTH_CRP_2"/>
    <property type="match status" value="1"/>
</dbReference>
<accession>A0ABW5R9P6</accession>
<dbReference type="PRINTS" id="PR00034">
    <property type="entry name" value="HTHCRP"/>
</dbReference>
<dbReference type="PANTHER" id="PTHR24567">
    <property type="entry name" value="CRP FAMILY TRANSCRIPTIONAL REGULATORY PROTEIN"/>
    <property type="match status" value="1"/>
</dbReference>
<keyword evidence="1" id="KW-0805">Transcription regulation</keyword>
<dbReference type="Pfam" id="PF00027">
    <property type="entry name" value="cNMP_binding"/>
    <property type="match status" value="1"/>
</dbReference>
<evidence type="ECO:0000256" key="3">
    <source>
        <dbReference type="ARBA" id="ARBA00023159"/>
    </source>
</evidence>
<name>A0ABW5R9P6_9BACL</name>
<dbReference type="InterPro" id="IPR012318">
    <property type="entry name" value="HTH_CRP"/>
</dbReference>
<reference evidence="8" key="1">
    <citation type="journal article" date="2019" name="Int. J. Syst. Evol. Microbiol.">
        <title>The Global Catalogue of Microorganisms (GCM) 10K type strain sequencing project: providing services to taxonomists for standard genome sequencing and annotation.</title>
        <authorList>
            <consortium name="The Broad Institute Genomics Platform"/>
            <consortium name="The Broad Institute Genome Sequencing Center for Infectious Disease"/>
            <person name="Wu L."/>
            <person name="Ma J."/>
        </authorList>
    </citation>
    <scope>NUCLEOTIDE SEQUENCE [LARGE SCALE GENOMIC DNA]</scope>
    <source>
        <strain evidence="8">KCTC 33676</strain>
    </source>
</reference>
<keyword evidence="2" id="KW-0238">DNA-binding</keyword>
<keyword evidence="4" id="KW-0804">Transcription</keyword>
<dbReference type="SUPFAM" id="SSF51206">
    <property type="entry name" value="cAMP-binding domain-like"/>
    <property type="match status" value="1"/>
</dbReference>
<organism evidence="7 8">
    <name type="scientific">Marinicrinis sediminis</name>
    <dbReference type="NCBI Taxonomy" id="1652465"/>
    <lineage>
        <taxon>Bacteria</taxon>
        <taxon>Bacillati</taxon>
        <taxon>Bacillota</taxon>
        <taxon>Bacilli</taxon>
        <taxon>Bacillales</taxon>
        <taxon>Paenibacillaceae</taxon>
    </lineage>
</organism>
<dbReference type="Proteomes" id="UP001597497">
    <property type="component" value="Unassembled WGS sequence"/>
</dbReference>
<dbReference type="Gene3D" id="2.60.120.10">
    <property type="entry name" value="Jelly Rolls"/>
    <property type="match status" value="1"/>
</dbReference>
<dbReference type="RefSeq" id="WP_379928573.1">
    <property type="nucleotide sequence ID" value="NZ_JBHUMM010000009.1"/>
</dbReference>
<evidence type="ECO:0000256" key="4">
    <source>
        <dbReference type="ARBA" id="ARBA00023163"/>
    </source>
</evidence>
<gene>
    <name evidence="7" type="ORF">ACFSUC_05955</name>
</gene>
<dbReference type="InterPro" id="IPR014710">
    <property type="entry name" value="RmlC-like_jellyroll"/>
</dbReference>
<evidence type="ECO:0000259" key="6">
    <source>
        <dbReference type="PROSITE" id="PS51063"/>
    </source>
</evidence>
<proteinExistence type="predicted"/>
<evidence type="ECO:0000313" key="7">
    <source>
        <dbReference type="EMBL" id="MFD2671144.1"/>
    </source>
</evidence>
<keyword evidence="8" id="KW-1185">Reference proteome</keyword>
<dbReference type="SMART" id="SM00100">
    <property type="entry name" value="cNMP"/>
    <property type="match status" value="1"/>
</dbReference>
<dbReference type="SUPFAM" id="SSF46785">
    <property type="entry name" value="Winged helix' DNA-binding domain"/>
    <property type="match status" value="1"/>
</dbReference>
<dbReference type="InterPro" id="IPR036388">
    <property type="entry name" value="WH-like_DNA-bd_sf"/>
</dbReference>
<dbReference type="InterPro" id="IPR000595">
    <property type="entry name" value="cNMP-bd_dom"/>
</dbReference>
<dbReference type="InterPro" id="IPR036390">
    <property type="entry name" value="WH_DNA-bd_sf"/>
</dbReference>
<dbReference type="InterPro" id="IPR018490">
    <property type="entry name" value="cNMP-bd_dom_sf"/>
</dbReference>
<evidence type="ECO:0000256" key="1">
    <source>
        <dbReference type="ARBA" id="ARBA00023015"/>
    </source>
</evidence>
<dbReference type="SMART" id="SM00419">
    <property type="entry name" value="HTH_CRP"/>
    <property type="match status" value="1"/>
</dbReference>
<protein>
    <submittedName>
        <fullName evidence="7">Crp/Fnr family transcriptional regulator</fullName>
    </submittedName>
</protein>
<dbReference type="CDD" id="cd00038">
    <property type="entry name" value="CAP_ED"/>
    <property type="match status" value="1"/>
</dbReference>
<comment type="caution">
    <text evidence="7">The sequence shown here is derived from an EMBL/GenBank/DDBJ whole genome shotgun (WGS) entry which is preliminary data.</text>
</comment>
<dbReference type="Gene3D" id="1.10.10.10">
    <property type="entry name" value="Winged helix-like DNA-binding domain superfamily/Winged helix DNA-binding domain"/>
    <property type="match status" value="1"/>
</dbReference>
<feature type="domain" description="Cyclic nucleotide-binding" evidence="5">
    <location>
        <begin position="14"/>
        <end position="117"/>
    </location>
</feature>
<feature type="domain" description="HTH crp-type" evidence="6">
    <location>
        <begin position="148"/>
        <end position="226"/>
    </location>
</feature>
<dbReference type="PROSITE" id="PS50042">
    <property type="entry name" value="CNMP_BINDING_3"/>
    <property type="match status" value="1"/>
</dbReference>
<dbReference type="Pfam" id="PF13545">
    <property type="entry name" value="HTH_Crp_2"/>
    <property type="match status" value="1"/>
</dbReference>
<evidence type="ECO:0000259" key="5">
    <source>
        <dbReference type="PROSITE" id="PS50042"/>
    </source>
</evidence>